<name>A0A2K3P3Q1_TRIPR</name>
<gene>
    <name evidence="1" type="ORF">L195_g006485</name>
</gene>
<protein>
    <submittedName>
        <fullName evidence="1">Uncharacterized protein</fullName>
    </submittedName>
</protein>
<comment type="caution">
    <text evidence="1">The sequence shown here is derived from an EMBL/GenBank/DDBJ whole genome shotgun (WGS) entry which is preliminary data.</text>
</comment>
<dbReference type="Proteomes" id="UP000236291">
    <property type="component" value="Unassembled WGS sequence"/>
</dbReference>
<evidence type="ECO:0000313" key="2">
    <source>
        <dbReference type="Proteomes" id="UP000236291"/>
    </source>
</evidence>
<reference evidence="1 2" key="2">
    <citation type="journal article" date="2017" name="Front. Plant Sci.">
        <title>Gene Classification and Mining of Molecular Markers Useful in Red Clover (Trifolium pratense) Breeding.</title>
        <authorList>
            <person name="Istvanek J."/>
            <person name="Dluhosova J."/>
            <person name="Dluhos P."/>
            <person name="Patkova L."/>
            <person name="Nedelnik J."/>
            <person name="Repkova J."/>
        </authorList>
    </citation>
    <scope>NUCLEOTIDE SEQUENCE [LARGE SCALE GENOMIC DNA]</scope>
    <source>
        <strain evidence="2">cv. Tatra</strain>
        <tissue evidence="1">Young leaves</tissue>
    </source>
</reference>
<dbReference type="EMBL" id="ASHM01003464">
    <property type="protein sequence ID" value="PNY09924.1"/>
    <property type="molecule type" value="Genomic_DNA"/>
</dbReference>
<organism evidence="1 2">
    <name type="scientific">Trifolium pratense</name>
    <name type="common">Red clover</name>
    <dbReference type="NCBI Taxonomy" id="57577"/>
    <lineage>
        <taxon>Eukaryota</taxon>
        <taxon>Viridiplantae</taxon>
        <taxon>Streptophyta</taxon>
        <taxon>Embryophyta</taxon>
        <taxon>Tracheophyta</taxon>
        <taxon>Spermatophyta</taxon>
        <taxon>Magnoliopsida</taxon>
        <taxon>eudicotyledons</taxon>
        <taxon>Gunneridae</taxon>
        <taxon>Pentapetalae</taxon>
        <taxon>rosids</taxon>
        <taxon>fabids</taxon>
        <taxon>Fabales</taxon>
        <taxon>Fabaceae</taxon>
        <taxon>Papilionoideae</taxon>
        <taxon>50 kb inversion clade</taxon>
        <taxon>NPAAA clade</taxon>
        <taxon>Hologalegina</taxon>
        <taxon>IRL clade</taxon>
        <taxon>Trifolieae</taxon>
        <taxon>Trifolium</taxon>
    </lineage>
</organism>
<proteinExistence type="predicted"/>
<sequence length="55" mass="6125">MGDWVMLNTDDARRGILFLVVVVSFDDEVGCVMHESGVLSCGTSCRFYNGSEYDK</sequence>
<evidence type="ECO:0000313" key="1">
    <source>
        <dbReference type="EMBL" id="PNY09924.1"/>
    </source>
</evidence>
<reference evidence="1 2" key="1">
    <citation type="journal article" date="2014" name="Am. J. Bot.">
        <title>Genome assembly and annotation for red clover (Trifolium pratense; Fabaceae).</title>
        <authorList>
            <person name="Istvanek J."/>
            <person name="Jaros M."/>
            <person name="Krenek A."/>
            <person name="Repkova J."/>
        </authorList>
    </citation>
    <scope>NUCLEOTIDE SEQUENCE [LARGE SCALE GENOMIC DNA]</scope>
    <source>
        <strain evidence="2">cv. Tatra</strain>
        <tissue evidence="1">Young leaves</tissue>
    </source>
</reference>
<accession>A0A2K3P3Q1</accession>
<dbReference type="AlphaFoldDB" id="A0A2K3P3Q1"/>